<feature type="transmembrane region" description="Helical" evidence="10">
    <location>
        <begin position="402"/>
        <end position="425"/>
    </location>
</feature>
<evidence type="ECO:0000256" key="6">
    <source>
        <dbReference type="ARBA" id="ARBA00022989"/>
    </source>
</evidence>
<evidence type="ECO:0000256" key="8">
    <source>
        <dbReference type="ARBA" id="ARBA00039330"/>
    </source>
</evidence>
<dbReference type="SUPFAM" id="SSF103473">
    <property type="entry name" value="MFS general substrate transporter"/>
    <property type="match status" value="1"/>
</dbReference>
<dbReference type="eggNOG" id="ENOG502QTNE">
    <property type="taxonomic scope" value="Eukaryota"/>
</dbReference>
<dbReference type="FunCoup" id="N1JJ10">
    <property type="interactions" value="16"/>
</dbReference>
<feature type="transmembrane region" description="Helical" evidence="10">
    <location>
        <begin position="465"/>
        <end position="487"/>
    </location>
</feature>
<evidence type="ECO:0000256" key="10">
    <source>
        <dbReference type="SAM" id="Phobius"/>
    </source>
</evidence>
<evidence type="ECO:0000256" key="9">
    <source>
        <dbReference type="SAM" id="MobiDB-lite"/>
    </source>
</evidence>
<dbReference type="InterPro" id="IPR036259">
    <property type="entry name" value="MFS_trans_sf"/>
</dbReference>
<dbReference type="InterPro" id="IPR011701">
    <property type="entry name" value="MFS"/>
</dbReference>
<proteinExistence type="inferred from homology"/>
<dbReference type="GO" id="GO:0022857">
    <property type="term" value="F:transmembrane transporter activity"/>
    <property type="evidence" value="ECO:0007669"/>
    <property type="project" value="InterPro"/>
</dbReference>
<evidence type="ECO:0000313" key="11">
    <source>
        <dbReference type="EMBL" id="CCU78623.1"/>
    </source>
</evidence>
<evidence type="ECO:0000256" key="1">
    <source>
        <dbReference type="ARBA" id="ARBA00004128"/>
    </source>
</evidence>
<protein>
    <recommendedName>
        <fullName evidence="8">Probable transporter MCH1</fullName>
    </recommendedName>
</protein>
<sequence>MNRSRLKLSRQIMSLQHDHHSATCATSGKGNKPKHNVARYASFASAIASSLCAGSISAYSLYGHLFLERLGYTQMQVNMVAMAAQIAIYLPVSASGYLCDRLGPAPVSVISAMFFLAGYLLAAFAYRSGAQDIHVMSGTHGWPVGVMIFAFVLIGLGTTMMYLSALTNCAKNFEKSRYKGFAMASPLASLGLSGLWQSQVGSRLLYERRPDGKKGDVDVFKYFIFLAITISLTGFIGGFLLRVFDEDDAEGDAVEESESNALLESYPSDGQGYGSHEDHTADQSANLRQRSDMKNLTVRRYVWGFNEEIRSFLRDHTMWWLMAGFFMVSGPSEAFVTNLGTILGTLGSASSQSDPLSTTAATHISIVNSASTLTRLIFGTLPDFIAPRAPNSNSSGFTISRLTLLISATILLSLGQILLAAGFVQTHIERFWIISVLIGSGYGALFSLTPLIISVIWGVDNFGTCWGIVSMVPALGATLWGLIYSWVYQTFANKYGGYGSLLCHGQACYAATFWAMAGSVWVGCAMWIWAWKGRGGWSDRGILV</sequence>
<keyword evidence="3" id="KW-0813">Transport</keyword>
<comment type="subcellular location">
    <subcellularLocation>
        <location evidence="1">Vacuole membrane</location>
        <topology evidence="1">Multi-pass membrane protein</topology>
    </subcellularLocation>
</comment>
<evidence type="ECO:0000256" key="2">
    <source>
        <dbReference type="ARBA" id="ARBA00008335"/>
    </source>
</evidence>
<keyword evidence="6 10" id="KW-1133">Transmembrane helix</keyword>
<dbReference type="HOGENOM" id="CLU_012596_2_0_1"/>
<comment type="similarity">
    <text evidence="2">Belongs to the major facilitator superfamily.</text>
</comment>
<dbReference type="InParanoid" id="N1JJ10"/>
<dbReference type="OrthoDB" id="199930at2759"/>
<feature type="transmembrane region" description="Helical" evidence="10">
    <location>
        <begin position="146"/>
        <end position="166"/>
    </location>
</feature>
<dbReference type="PANTHER" id="PTHR21576">
    <property type="entry name" value="UNCHARACTERIZED NODULIN-LIKE PROTEIN"/>
    <property type="match status" value="1"/>
</dbReference>
<feature type="region of interest" description="Disordered" evidence="9">
    <location>
        <begin position="256"/>
        <end position="284"/>
    </location>
</feature>
<dbReference type="AlphaFoldDB" id="N1JJ10"/>
<feature type="transmembrane region" description="Helical" evidence="10">
    <location>
        <begin position="79"/>
        <end position="98"/>
    </location>
</feature>
<evidence type="ECO:0000256" key="5">
    <source>
        <dbReference type="ARBA" id="ARBA00022692"/>
    </source>
</evidence>
<dbReference type="Proteomes" id="UP000015441">
    <property type="component" value="Unassembled WGS sequence"/>
</dbReference>
<dbReference type="Pfam" id="PF07690">
    <property type="entry name" value="MFS_1"/>
    <property type="match status" value="1"/>
</dbReference>
<name>N1JJ10_BLUG1</name>
<keyword evidence="12" id="KW-1185">Reference proteome</keyword>
<gene>
    <name evidence="11" type="ORF">BGHDH14_bgh02670</name>
</gene>
<keyword evidence="4" id="KW-0926">Vacuole</keyword>
<evidence type="ECO:0000256" key="7">
    <source>
        <dbReference type="ARBA" id="ARBA00023136"/>
    </source>
</evidence>
<organism evidence="11 12">
    <name type="scientific">Blumeria graminis f. sp. hordei (strain DH14)</name>
    <name type="common">Barley powdery mildew</name>
    <name type="synonym">Oidium monilioides f. sp. hordei</name>
    <dbReference type="NCBI Taxonomy" id="546991"/>
    <lineage>
        <taxon>Eukaryota</taxon>
        <taxon>Fungi</taxon>
        <taxon>Dikarya</taxon>
        <taxon>Ascomycota</taxon>
        <taxon>Pezizomycotina</taxon>
        <taxon>Leotiomycetes</taxon>
        <taxon>Erysiphales</taxon>
        <taxon>Erysiphaceae</taxon>
        <taxon>Blumeria</taxon>
        <taxon>Blumeria hordei</taxon>
    </lineage>
</organism>
<accession>N1JJ10</accession>
<dbReference type="Gene3D" id="1.20.1250.20">
    <property type="entry name" value="MFS general substrate transporter like domains"/>
    <property type="match status" value="1"/>
</dbReference>
<feature type="transmembrane region" description="Helical" evidence="10">
    <location>
        <begin position="105"/>
        <end position="126"/>
    </location>
</feature>
<feature type="transmembrane region" description="Helical" evidence="10">
    <location>
        <begin position="37"/>
        <end position="59"/>
    </location>
</feature>
<dbReference type="PANTHER" id="PTHR21576:SF45">
    <property type="entry name" value="TRANSPORTER MCH1-RELATED"/>
    <property type="match status" value="1"/>
</dbReference>
<reference evidence="11 12" key="1">
    <citation type="journal article" date="2010" name="Science">
        <title>Genome expansion and gene loss in powdery mildew fungi reveal tradeoffs in extreme parasitism.</title>
        <authorList>
            <person name="Spanu P.D."/>
            <person name="Abbott J.C."/>
            <person name="Amselem J."/>
            <person name="Burgis T.A."/>
            <person name="Soanes D.M."/>
            <person name="Stueber K."/>
            <person name="Ver Loren van Themaat E."/>
            <person name="Brown J.K.M."/>
            <person name="Butcher S.A."/>
            <person name="Gurr S.J."/>
            <person name="Lebrun M.-H."/>
            <person name="Ridout C.J."/>
            <person name="Schulze-Lefert P."/>
            <person name="Talbot N.J."/>
            <person name="Ahmadinejad N."/>
            <person name="Ametz C."/>
            <person name="Barton G.R."/>
            <person name="Benjdia M."/>
            <person name="Bidzinski P."/>
            <person name="Bindschedler L.V."/>
            <person name="Both M."/>
            <person name="Brewer M.T."/>
            <person name="Cadle-Davidson L."/>
            <person name="Cadle-Davidson M.M."/>
            <person name="Collemare J."/>
            <person name="Cramer R."/>
            <person name="Frenkel O."/>
            <person name="Godfrey D."/>
            <person name="Harriman J."/>
            <person name="Hoede C."/>
            <person name="King B.C."/>
            <person name="Klages S."/>
            <person name="Kleemann J."/>
            <person name="Knoll D."/>
            <person name="Koti P.S."/>
            <person name="Kreplak J."/>
            <person name="Lopez-Ruiz F.J."/>
            <person name="Lu X."/>
            <person name="Maekawa T."/>
            <person name="Mahanil S."/>
            <person name="Micali C."/>
            <person name="Milgroom M.G."/>
            <person name="Montana G."/>
            <person name="Noir S."/>
            <person name="O'Connell R.J."/>
            <person name="Oberhaensli S."/>
            <person name="Parlange F."/>
            <person name="Pedersen C."/>
            <person name="Quesneville H."/>
            <person name="Reinhardt R."/>
            <person name="Rott M."/>
            <person name="Sacristan S."/>
            <person name="Schmidt S.M."/>
            <person name="Schoen M."/>
            <person name="Skamnioti P."/>
            <person name="Sommer H."/>
            <person name="Stephens A."/>
            <person name="Takahara H."/>
            <person name="Thordal-Christensen H."/>
            <person name="Vigouroux M."/>
            <person name="Wessling R."/>
            <person name="Wicker T."/>
            <person name="Panstruga R."/>
        </authorList>
    </citation>
    <scope>NUCLEOTIDE SEQUENCE [LARGE SCALE GENOMIC DNA]</scope>
    <source>
        <strain evidence="11">DH14</strain>
    </source>
</reference>
<evidence type="ECO:0000313" key="12">
    <source>
        <dbReference type="Proteomes" id="UP000015441"/>
    </source>
</evidence>
<feature type="transmembrane region" description="Helical" evidence="10">
    <location>
        <begin position="431"/>
        <end position="453"/>
    </location>
</feature>
<dbReference type="EMBL" id="CAUH01004051">
    <property type="protein sequence ID" value="CCU78623.1"/>
    <property type="molecule type" value="Genomic_DNA"/>
</dbReference>
<keyword evidence="5 10" id="KW-0812">Transmembrane</keyword>
<comment type="caution">
    <text evidence="11">The sequence shown here is derived from an EMBL/GenBank/DDBJ whole genome shotgun (WGS) entry which is preliminary data.</text>
</comment>
<feature type="transmembrane region" description="Helical" evidence="10">
    <location>
        <begin position="178"/>
        <end position="199"/>
    </location>
</feature>
<keyword evidence="7 10" id="KW-0472">Membrane</keyword>
<evidence type="ECO:0000256" key="4">
    <source>
        <dbReference type="ARBA" id="ARBA00022554"/>
    </source>
</evidence>
<feature type="transmembrane region" description="Helical" evidence="10">
    <location>
        <begin position="219"/>
        <end position="241"/>
    </location>
</feature>
<feature type="transmembrane region" description="Helical" evidence="10">
    <location>
        <begin position="507"/>
        <end position="530"/>
    </location>
</feature>
<evidence type="ECO:0000256" key="3">
    <source>
        <dbReference type="ARBA" id="ARBA00022448"/>
    </source>
</evidence>
<dbReference type="GO" id="GO:0000329">
    <property type="term" value="C:fungal-type vacuole membrane"/>
    <property type="evidence" value="ECO:0007669"/>
    <property type="project" value="TreeGrafter"/>
</dbReference>
<dbReference type="STRING" id="546991.N1JJ10"/>